<gene>
    <name evidence="6" type="ORF">GCM10022257_00390</name>
</gene>
<feature type="domain" description="Tyrosine specific protein phosphatases" evidence="5">
    <location>
        <begin position="696"/>
        <end position="763"/>
    </location>
</feature>
<name>A0ABP8E6S3_9FLAO</name>
<dbReference type="PROSITE" id="PS50054">
    <property type="entry name" value="TYR_PHOSPHATASE_DUAL"/>
    <property type="match status" value="1"/>
</dbReference>
<dbReference type="CDD" id="cd14505">
    <property type="entry name" value="CDKN3-like"/>
    <property type="match status" value="1"/>
</dbReference>
<keyword evidence="3" id="KW-0904">Protein phosphatase</keyword>
<dbReference type="Gene3D" id="3.90.190.10">
    <property type="entry name" value="Protein tyrosine phosphatase superfamily"/>
    <property type="match status" value="1"/>
</dbReference>
<keyword evidence="7" id="KW-1185">Reference proteome</keyword>
<dbReference type="InterPro" id="IPR016130">
    <property type="entry name" value="Tyr_Pase_AS"/>
</dbReference>
<dbReference type="InterPro" id="IPR045544">
    <property type="entry name" value="TCAD9"/>
</dbReference>
<organism evidence="6 7">
    <name type="scientific">Hyunsoonleella aestuarii</name>
    <dbReference type="NCBI Taxonomy" id="912802"/>
    <lineage>
        <taxon>Bacteria</taxon>
        <taxon>Pseudomonadati</taxon>
        <taxon>Bacteroidota</taxon>
        <taxon>Flavobacteriia</taxon>
        <taxon>Flavobacteriales</taxon>
        <taxon>Flavobacteriaceae</taxon>
    </lineage>
</organism>
<dbReference type="InterPro" id="IPR022778">
    <property type="entry name" value="CDKN3"/>
</dbReference>
<dbReference type="Gene3D" id="3.40.50.850">
    <property type="entry name" value="Isochorismatase-like"/>
    <property type="match status" value="1"/>
</dbReference>
<sequence length="777" mass="88735">MKSILITQCLQNDFVKPIGKYDPLPNLLHVGYDESIRLMGLKPSEGPITNTMKWAYSQSEDDMEIIHIRSWYNKKDPTQIKHLEKFGDHCIAFSEGAKFAFSLDNYPRITTVIDSNSLNDFLNPEFTEILEGYKNETLRVGLMGVWTEAKISYLAYDITTRYPNFEIAICSALTAGSSRSQHYMALSQLERLLGVRIFSSIGEFTNFLSDTKIEIPLPMPKLVDMPFIEMDNISLEEIEDTDLKLIRYLFRDCKSIYLKTLTGGYSGNIVLSVESVDIHGHKQTPHVLKIGEQSEMGKERSSFEKVENVLGNSAPRISDFADLNGRGALKYRYAAMGDGFSNTFQKMYCSGLSHEKTKAFLTSIFKEQLGRFYFAAELEAQNLLGHYLFKPDYAPRMKVKIEKVIGSKADEANLTLPTGDSFPNPYYFFKDELEELIPKATFSSYFSYVHGDLNGANIIVDAHENIWLIDFFHTGQGHVLKDLIKLENDLLYIYTPVNNEEDLRQAIKLTHLLLKVQDLRRPLPELDSNEITNPEMIRTYETIKILRSFYPDLIRDDRNPLQLLIGQMRYSGHTLSFFESNNWQKLWALYATGWAGDAITKQIKARGPLRIDYINEKYTKKGKIGLTILPGRKDNSRLMEEDVQTLKDKGISHVISLITSEELIRYGVEDLITEYDNAGFITKTFPIIDQGVSSLEETNELIYWIDENLEKGANILIHCVGGLGRTGLVSACYLIHQGMSAQDAIDEVRSVRSKRAIESESQELFVYKYKKMQTPMN</sequence>
<accession>A0ABP8E6S3</accession>
<dbReference type="SUPFAM" id="SSF52799">
    <property type="entry name" value="(Phosphotyrosine protein) phosphatases II"/>
    <property type="match status" value="1"/>
</dbReference>
<dbReference type="PROSITE" id="PS00383">
    <property type="entry name" value="TYR_PHOSPHATASE_1"/>
    <property type="match status" value="1"/>
</dbReference>
<dbReference type="InterPro" id="IPR020422">
    <property type="entry name" value="TYR_PHOSPHATASE_DUAL_dom"/>
</dbReference>
<keyword evidence="2" id="KW-0378">Hydrolase</keyword>
<dbReference type="InterPro" id="IPR050561">
    <property type="entry name" value="PTP"/>
</dbReference>
<evidence type="ECO:0000313" key="7">
    <source>
        <dbReference type="Proteomes" id="UP001500027"/>
    </source>
</evidence>
<dbReference type="Pfam" id="PF19974">
    <property type="entry name" value="TCAD9"/>
    <property type="match status" value="2"/>
</dbReference>
<protein>
    <recommendedName>
        <fullName evidence="1">protein-tyrosine-phosphatase</fullName>
        <ecNumber evidence="1">3.1.3.48</ecNumber>
    </recommendedName>
</protein>
<evidence type="ECO:0000313" key="6">
    <source>
        <dbReference type="EMBL" id="GAA4267938.1"/>
    </source>
</evidence>
<evidence type="ECO:0000256" key="3">
    <source>
        <dbReference type="ARBA" id="ARBA00022912"/>
    </source>
</evidence>
<evidence type="ECO:0000256" key="1">
    <source>
        <dbReference type="ARBA" id="ARBA00013064"/>
    </source>
</evidence>
<reference evidence="7" key="1">
    <citation type="journal article" date="2019" name="Int. J. Syst. Evol. Microbiol.">
        <title>The Global Catalogue of Microorganisms (GCM) 10K type strain sequencing project: providing services to taxonomists for standard genome sequencing and annotation.</title>
        <authorList>
            <consortium name="The Broad Institute Genomics Platform"/>
            <consortium name="The Broad Institute Genome Sequencing Center for Infectious Disease"/>
            <person name="Wu L."/>
            <person name="Ma J."/>
        </authorList>
    </citation>
    <scope>NUCLEOTIDE SEQUENCE [LARGE SCALE GENOMIC DNA]</scope>
    <source>
        <strain evidence="7">JCM 17452</strain>
    </source>
</reference>
<feature type="domain" description="Tyrosine-protein phosphatase" evidence="4">
    <location>
        <begin position="623"/>
        <end position="775"/>
    </location>
</feature>
<dbReference type="PANTHER" id="PTHR23339">
    <property type="entry name" value="TYROSINE SPECIFIC PROTEIN PHOSPHATASE AND DUAL SPECIFICITY PROTEIN PHOSPHATASE"/>
    <property type="match status" value="1"/>
</dbReference>
<dbReference type="InterPro" id="IPR000387">
    <property type="entry name" value="Tyr_Pase_dom"/>
</dbReference>
<evidence type="ECO:0000256" key="2">
    <source>
        <dbReference type="ARBA" id="ARBA00022801"/>
    </source>
</evidence>
<dbReference type="InterPro" id="IPR029021">
    <property type="entry name" value="Prot-tyrosine_phosphatase-like"/>
</dbReference>
<dbReference type="RefSeq" id="WP_139002062.1">
    <property type="nucleotide sequence ID" value="NZ_BAABAV010000001.1"/>
</dbReference>
<evidence type="ECO:0000259" key="5">
    <source>
        <dbReference type="PROSITE" id="PS50056"/>
    </source>
</evidence>
<comment type="caution">
    <text evidence="6">The sequence shown here is derived from an EMBL/GenBank/DDBJ whole genome shotgun (WGS) entry which is preliminary data.</text>
</comment>
<proteinExistence type="predicted"/>
<dbReference type="PROSITE" id="PS50056">
    <property type="entry name" value="TYR_PHOSPHATASE_2"/>
    <property type="match status" value="1"/>
</dbReference>
<dbReference type="SMART" id="SM00195">
    <property type="entry name" value="DSPc"/>
    <property type="match status" value="1"/>
</dbReference>
<dbReference type="EC" id="3.1.3.48" evidence="1"/>
<dbReference type="SUPFAM" id="SSF56112">
    <property type="entry name" value="Protein kinase-like (PK-like)"/>
    <property type="match status" value="1"/>
</dbReference>
<dbReference type="EMBL" id="BAABAV010000001">
    <property type="protein sequence ID" value="GAA4267938.1"/>
    <property type="molecule type" value="Genomic_DNA"/>
</dbReference>
<dbReference type="InterPro" id="IPR036380">
    <property type="entry name" value="Isochorismatase-like_sf"/>
</dbReference>
<dbReference type="Pfam" id="PF05706">
    <property type="entry name" value="CDKN3"/>
    <property type="match status" value="1"/>
</dbReference>
<dbReference type="SUPFAM" id="SSF52499">
    <property type="entry name" value="Isochorismatase-like hydrolases"/>
    <property type="match status" value="1"/>
</dbReference>
<dbReference type="Proteomes" id="UP001500027">
    <property type="component" value="Unassembled WGS sequence"/>
</dbReference>
<evidence type="ECO:0000259" key="4">
    <source>
        <dbReference type="PROSITE" id="PS50054"/>
    </source>
</evidence>
<dbReference type="InterPro" id="IPR011009">
    <property type="entry name" value="Kinase-like_dom_sf"/>
</dbReference>